<protein>
    <submittedName>
        <fullName evidence="1">Uncharacterized protein</fullName>
    </submittedName>
</protein>
<keyword evidence="2" id="KW-1185">Reference proteome</keyword>
<sequence>MKKIGALSFATFYLMLTTGLFVCMLHCSGQSLFVPEKAHAAAAKDTSAAHERTAQQKTASHQKTATHPKSCAKDKDCNCCDEHGEYVIKENIKRGTLEELTVPSIVLAVKPSFFPDLLISENLISAGKWCLDFSPPPNVKTPLYISNRVLLI</sequence>
<organism evidence="1 2">
    <name type="scientific">Pedobacter caeni</name>
    <dbReference type="NCBI Taxonomy" id="288992"/>
    <lineage>
        <taxon>Bacteria</taxon>
        <taxon>Pseudomonadati</taxon>
        <taxon>Bacteroidota</taxon>
        <taxon>Sphingobacteriia</taxon>
        <taxon>Sphingobacteriales</taxon>
        <taxon>Sphingobacteriaceae</taxon>
        <taxon>Pedobacter</taxon>
    </lineage>
</organism>
<dbReference type="AlphaFoldDB" id="A0A1M5LF20"/>
<name>A0A1M5LF20_9SPHI</name>
<evidence type="ECO:0000313" key="1">
    <source>
        <dbReference type="EMBL" id="SHG63661.1"/>
    </source>
</evidence>
<dbReference type="Proteomes" id="UP000184287">
    <property type="component" value="Unassembled WGS sequence"/>
</dbReference>
<reference evidence="2" key="1">
    <citation type="submission" date="2016-11" db="EMBL/GenBank/DDBJ databases">
        <authorList>
            <person name="Varghese N."/>
            <person name="Submissions S."/>
        </authorList>
    </citation>
    <scope>NUCLEOTIDE SEQUENCE [LARGE SCALE GENOMIC DNA]</scope>
    <source>
        <strain evidence="2">DSM 16990</strain>
    </source>
</reference>
<gene>
    <name evidence="1" type="ORF">SAMN04488522_106322</name>
</gene>
<dbReference type="EMBL" id="FQUQ01000006">
    <property type="protein sequence ID" value="SHG63661.1"/>
    <property type="molecule type" value="Genomic_DNA"/>
</dbReference>
<accession>A0A1M5LF20</accession>
<dbReference type="RefSeq" id="WP_073236518.1">
    <property type="nucleotide sequence ID" value="NZ_FQUQ01000006.1"/>
</dbReference>
<evidence type="ECO:0000313" key="2">
    <source>
        <dbReference type="Proteomes" id="UP000184287"/>
    </source>
</evidence>
<proteinExistence type="predicted"/>
<dbReference type="OrthoDB" id="798836at2"/>
<dbReference type="STRING" id="288992.SAMN04488522_106322"/>